<keyword evidence="3" id="KW-0479">Metal-binding</keyword>
<evidence type="ECO:0000256" key="6">
    <source>
        <dbReference type="ARBA" id="ARBA00023014"/>
    </source>
</evidence>
<dbReference type="Gene3D" id="4.10.490.10">
    <property type="entry name" value="High potential iron-sulphur protein"/>
    <property type="match status" value="1"/>
</dbReference>
<evidence type="ECO:0000259" key="7">
    <source>
        <dbReference type="PROSITE" id="PS51373"/>
    </source>
</evidence>
<dbReference type="InterPro" id="IPR000170">
    <property type="entry name" value="High_potential_FeS_prot"/>
</dbReference>
<dbReference type="PROSITE" id="PS51373">
    <property type="entry name" value="HIPIP"/>
    <property type="match status" value="1"/>
</dbReference>
<proteinExistence type="predicted"/>
<keyword evidence="2" id="KW-0004">4Fe-4S</keyword>
<accession>A0ABD5NNX2</accession>
<dbReference type="InterPro" id="IPR036369">
    <property type="entry name" value="HIPIP_sf"/>
</dbReference>
<keyword evidence="6" id="KW-0411">Iron-sulfur</keyword>
<feature type="domain" description="High potential iron-sulfur proteins family profile" evidence="7">
    <location>
        <begin position="46"/>
        <end position="130"/>
    </location>
</feature>
<evidence type="ECO:0000256" key="4">
    <source>
        <dbReference type="ARBA" id="ARBA00022982"/>
    </source>
</evidence>
<name>A0ABD5NNX2_9EURY</name>
<dbReference type="Pfam" id="PF01355">
    <property type="entry name" value="HIPIP"/>
    <property type="match status" value="1"/>
</dbReference>
<dbReference type="AlphaFoldDB" id="A0ABD5NNX2"/>
<dbReference type="GO" id="GO:0051539">
    <property type="term" value="F:4 iron, 4 sulfur cluster binding"/>
    <property type="evidence" value="ECO:0007669"/>
    <property type="project" value="UniProtKB-KW"/>
</dbReference>
<dbReference type="RefSeq" id="WP_256531036.1">
    <property type="nucleotide sequence ID" value="NZ_CP101824.1"/>
</dbReference>
<evidence type="ECO:0000256" key="3">
    <source>
        <dbReference type="ARBA" id="ARBA00022723"/>
    </source>
</evidence>
<gene>
    <name evidence="8" type="ORF">ACFOUR_10000</name>
</gene>
<keyword evidence="1" id="KW-0813">Transport</keyword>
<keyword evidence="9" id="KW-1185">Reference proteome</keyword>
<dbReference type="GeneID" id="73903752"/>
<sequence length="137" mass="14231">MDSGTPTRRRLLMLAAGGSISLTAGCINTPTSGQVVSEEPANYCLDQLDESVPEAEATALSIDGVERQPAEELLPKDEAGYACGPQDGMLCGNCTFYIDDKNGNAIGACAVVAGEVRSVDWCGLWAPRDGFGGANSE</sequence>
<dbReference type="SUPFAM" id="SSF57652">
    <property type="entry name" value="HIPIP (high potential iron protein)"/>
    <property type="match status" value="1"/>
</dbReference>
<evidence type="ECO:0000313" key="8">
    <source>
        <dbReference type="EMBL" id="MFC3958697.1"/>
    </source>
</evidence>
<dbReference type="Proteomes" id="UP001595846">
    <property type="component" value="Unassembled WGS sequence"/>
</dbReference>
<evidence type="ECO:0000256" key="2">
    <source>
        <dbReference type="ARBA" id="ARBA00022485"/>
    </source>
</evidence>
<keyword evidence="4" id="KW-0249">Electron transport</keyword>
<reference evidence="8 9" key="1">
    <citation type="journal article" date="2019" name="Int. J. Syst. Evol. Microbiol.">
        <title>The Global Catalogue of Microorganisms (GCM) 10K type strain sequencing project: providing services to taxonomists for standard genome sequencing and annotation.</title>
        <authorList>
            <consortium name="The Broad Institute Genomics Platform"/>
            <consortium name="The Broad Institute Genome Sequencing Center for Infectious Disease"/>
            <person name="Wu L."/>
            <person name="Ma J."/>
        </authorList>
    </citation>
    <scope>NUCLEOTIDE SEQUENCE [LARGE SCALE GENOMIC DNA]</scope>
    <source>
        <strain evidence="8 9">IBRC-M 10256</strain>
    </source>
</reference>
<dbReference type="EMBL" id="JBHSAQ010000006">
    <property type="protein sequence ID" value="MFC3958697.1"/>
    <property type="molecule type" value="Genomic_DNA"/>
</dbReference>
<dbReference type="GO" id="GO:0046872">
    <property type="term" value="F:metal ion binding"/>
    <property type="evidence" value="ECO:0007669"/>
    <property type="project" value="UniProtKB-KW"/>
</dbReference>
<organism evidence="8 9">
    <name type="scientific">Halovivax cerinus</name>
    <dbReference type="NCBI Taxonomy" id="1487865"/>
    <lineage>
        <taxon>Archaea</taxon>
        <taxon>Methanobacteriati</taxon>
        <taxon>Methanobacteriota</taxon>
        <taxon>Stenosarchaea group</taxon>
        <taxon>Halobacteria</taxon>
        <taxon>Halobacteriales</taxon>
        <taxon>Natrialbaceae</taxon>
        <taxon>Halovivax</taxon>
    </lineage>
</organism>
<evidence type="ECO:0000256" key="1">
    <source>
        <dbReference type="ARBA" id="ARBA00022448"/>
    </source>
</evidence>
<comment type="caution">
    <text evidence="8">The sequence shown here is derived from an EMBL/GenBank/DDBJ whole genome shotgun (WGS) entry which is preliminary data.</text>
</comment>
<evidence type="ECO:0000313" key="9">
    <source>
        <dbReference type="Proteomes" id="UP001595846"/>
    </source>
</evidence>
<protein>
    <submittedName>
        <fullName evidence="8">High-potential iron-sulfur protein</fullName>
    </submittedName>
</protein>
<keyword evidence="5" id="KW-0408">Iron</keyword>
<evidence type="ECO:0000256" key="5">
    <source>
        <dbReference type="ARBA" id="ARBA00023004"/>
    </source>
</evidence>